<evidence type="ECO:0000313" key="2">
    <source>
        <dbReference type="EMBL" id="MBB3065499.1"/>
    </source>
</evidence>
<keyword evidence="3" id="KW-1185">Reference proteome</keyword>
<dbReference type="Proteomes" id="UP000581135">
    <property type="component" value="Unassembled WGS sequence"/>
</dbReference>
<sequence length="265" mass="28417">MGQLSAAETRSGPQRILSMNLCIDQLLLQLVDRDRILSVAADSADPQLSSIADQVKGIPVNHGRAEEVISFNPDLVLAGPFTTPHTAGLLQRLGYRVETIPLPRSFSEASKVITELADLLEVGPRGLEIARQLDADLAELQRQVGNRPDRPTAAFFEPNGFTPTAGTIGDRLLSAAGMENLAADLERPYLSLEDLISSRPDFLVLQAQPGVSRSQAEALLEHPAMQGMEGYGRILKLPPLAWACGGPEAVAAARELARQAGTVSR</sequence>
<dbReference type="RefSeq" id="WP_183416322.1">
    <property type="nucleotide sequence ID" value="NZ_JACHXA010000004.1"/>
</dbReference>
<accession>A0A839SU30</accession>
<dbReference type="InterPro" id="IPR050902">
    <property type="entry name" value="ABC_Transporter_SBP"/>
</dbReference>
<evidence type="ECO:0000259" key="1">
    <source>
        <dbReference type="PROSITE" id="PS50983"/>
    </source>
</evidence>
<dbReference type="EMBL" id="JACHXA010000004">
    <property type="protein sequence ID" value="MBB3065499.1"/>
    <property type="molecule type" value="Genomic_DNA"/>
</dbReference>
<dbReference type="Gene3D" id="3.40.50.1980">
    <property type="entry name" value="Nitrogenase molybdenum iron protein domain"/>
    <property type="match status" value="2"/>
</dbReference>
<dbReference type="PANTHER" id="PTHR30535">
    <property type="entry name" value="VITAMIN B12-BINDING PROTEIN"/>
    <property type="match status" value="1"/>
</dbReference>
<dbReference type="PANTHER" id="PTHR30535:SF34">
    <property type="entry name" value="MOLYBDATE-BINDING PROTEIN MOLA"/>
    <property type="match status" value="1"/>
</dbReference>
<feature type="domain" description="Fe/B12 periplasmic-binding" evidence="1">
    <location>
        <begin position="15"/>
        <end position="265"/>
    </location>
</feature>
<dbReference type="PROSITE" id="PS50983">
    <property type="entry name" value="FE_B12_PBP"/>
    <property type="match status" value="1"/>
</dbReference>
<dbReference type="Pfam" id="PF01497">
    <property type="entry name" value="Peripla_BP_2"/>
    <property type="match status" value="1"/>
</dbReference>
<dbReference type="GO" id="GO:0071281">
    <property type="term" value="P:cellular response to iron ion"/>
    <property type="evidence" value="ECO:0007669"/>
    <property type="project" value="TreeGrafter"/>
</dbReference>
<name>A0A839SU30_9PROT</name>
<dbReference type="InterPro" id="IPR002491">
    <property type="entry name" value="ABC_transptr_periplasmic_BD"/>
</dbReference>
<proteinExistence type="predicted"/>
<reference evidence="2 3" key="1">
    <citation type="submission" date="2020-08" db="EMBL/GenBank/DDBJ databases">
        <title>Genomic Encyclopedia of Type Strains, Phase III (KMG-III): the genomes of soil and plant-associated and newly described type strains.</title>
        <authorList>
            <person name="Whitman W."/>
        </authorList>
    </citation>
    <scope>NUCLEOTIDE SEQUENCE [LARGE SCALE GENOMIC DNA]</scope>
    <source>
        <strain evidence="2 3">CECT 8803</strain>
    </source>
</reference>
<organism evidence="2 3">
    <name type="scientific">Limibacillus halophilus</name>
    <dbReference type="NCBI Taxonomy" id="1579333"/>
    <lineage>
        <taxon>Bacteria</taxon>
        <taxon>Pseudomonadati</taxon>
        <taxon>Pseudomonadota</taxon>
        <taxon>Alphaproteobacteria</taxon>
        <taxon>Rhodospirillales</taxon>
        <taxon>Rhodovibrionaceae</taxon>
        <taxon>Limibacillus</taxon>
    </lineage>
</organism>
<dbReference type="AlphaFoldDB" id="A0A839SU30"/>
<dbReference type="SUPFAM" id="SSF53807">
    <property type="entry name" value="Helical backbone' metal receptor"/>
    <property type="match status" value="1"/>
</dbReference>
<evidence type="ECO:0000313" key="3">
    <source>
        <dbReference type="Proteomes" id="UP000581135"/>
    </source>
</evidence>
<comment type="caution">
    <text evidence="2">The sequence shown here is derived from an EMBL/GenBank/DDBJ whole genome shotgun (WGS) entry which is preliminary data.</text>
</comment>
<gene>
    <name evidence="2" type="ORF">FHR98_001786</name>
</gene>
<protein>
    <submittedName>
        <fullName evidence="2">Iron complex transport system substrate-binding protein</fullName>
    </submittedName>
</protein>